<keyword evidence="1" id="KW-0472">Membrane</keyword>
<dbReference type="AlphaFoldDB" id="A0A5C4YBM8"/>
<organism evidence="2 3">
    <name type="scientific">Campylobacter jejuni</name>
    <dbReference type="NCBI Taxonomy" id="197"/>
    <lineage>
        <taxon>Bacteria</taxon>
        <taxon>Pseudomonadati</taxon>
        <taxon>Campylobacterota</taxon>
        <taxon>Epsilonproteobacteria</taxon>
        <taxon>Campylobacterales</taxon>
        <taxon>Campylobacteraceae</taxon>
        <taxon>Campylobacter</taxon>
    </lineage>
</organism>
<accession>A0A5C4YBM8</accession>
<feature type="transmembrane region" description="Helical" evidence="1">
    <location>
        <begin position="6"/>
        <end position="23"/>
    </location>
</feature>
<dbReference type="Proteomes" id="UP000312397">
    <property type="component" value="Unassembled WGS sequence"/>
</dbReference>
<reference evidence="2 3" key="1">
    <citation type="submission" date="2019-06" db="EMBL/GenBank/DDBJ databases">
        <title>Epidemiology of MDR Campylobacter spp.</title>
        <authorList>
            <person name="Addetia A."/>
            <person name="Greninger A."/>
            <person name="Fang F."/>
        </authorList>
    </citation>
    <scope>NUCLEOTIDE SEQUENCE [LARGE SCALE GENOMIC DNA]</scope>
    <source>
        <strain evidence="2 3">HMC314</strain>
    </source>
</reference>
<evidence type="ECO:0000256" key="1">
    <source>
        <dbReference type="SAM" id="Phobius"/>
    </source>
</evidence>
<sequence>MSSIRIVAGILLVISLIGIYIGWNIHSDFNYEPLGPRPFPVGTLILIALCSI</sequence>
<dbReference type="EMBL" id="VEVS01000163">
    <property type="protein sequence ID" value="TNO39759.1"/>
    <property type="molecule type" value="Genomic_DNA"/>
</dbReference>
<name>A0A5C4YBM8_CAMJU</name>
<gene>
    <name evidence="2" type="ORF">FH034_10700</name>
</gene>
<keyword evidence="1" id="KW-1133">Transmembrane helix</keyword>
<comment type="caution">
    <text evidence="2">The sequence shown here is derived from an EMBL/GenBank/DDBJ whole genome shotgun (WGS) entry which is preliminary data.</text>
</comment>
<proteinExistence type="predicted"/>
<evidence type="ECO:0000313" key="2">
    <source>
        <dbReference type="EMBL" id="TNO39759.1"/>
    </source>
</evidence>
<evidence type="ECO:0000313" key="3">
    <source>
        <dbReference type="Proteomes" id="UP000312397"/>
    </source>
</evidence>
<feature type="non-terminal residue" evidence="2">
    <location>
        <position position="52"/>
    </location>
</feature>
<protein>
    <submittedName>
        <fullName evidence="2">Tripartite tricarboxylate transporter TctB family protein</fullName>
    </submittedName>
</protein>
<keyword evidence="1" id="KW-0812">Transmembrane</keyword>